<dbReference type="Proteomes" id="UP000583800">
    <property type="component" value="Unassembled WGS sequence"/>
</dbReference>
<reference evidence="2 3" key="1">
    <citation type="submission" date="2020-08" db="EMBL/GenBank/DDBJ databases">
        <title>Sequencing the genomes of 1000 actinobacteria strains.</title>
        <authorList>
            <person name="Klenk H.-P."/>
        </authorList>
    </citation>
    <scope>NUCLEOTIDE SEQUENCE [LARGE SCALE GENOMIC DNA]</scope>
    <source>
        <strain evidence="2 3">DSM 45913</strain>
    </source>
</reference>
<dbReference type="InterPro" id="IPR043917">
    <property type="entry name" value="DUF5753"/>
</dbReference>
<dbReference type="EMBL" id="JACHJB010000002">
    <property type="protein sequence ID" value="MBB6348766.1"/>
    <property type="molecule type" value="Genomic_DNA"/>
</dbReference>
<feature type="domain" description="HTH cro/C1-type" evidence="1">
    <location>
        <begin position="19"/>
        <end position="74"/>
    </location>
</feature>
<gene>
    <name evidence="2" type="ORF">FHU36_005311</name>
</gene>
<dbReference type="AlphaFoldDB" id="A0A7X0C6X8"/>
<keyword evidence="3" id="KW-1185">Reference proteome</keyword>
<dbReference type="InterPro" id="IPR010982">
    <property type="entry name" value="Lambda_DNA-bd_dom_sf"/>
</dbReference>
<dbReference type="Pfam" id="PF19054">
    <property type="entry name" value="DUF5753"/>
    <property type="match status" value="1"/>
</dbReference>
<dbReference type="Gene3D" id="1.10.260.40">
    <property type="entry name" value="lambda repressor-like DNA-binding domains"/>
    <property type="match status" value="1"/>
</dbReference>
<comment type="caution">
    <text evidence="2">The sequence shown here is derived from an EMBL/GenBank/DDBJ whole genome shotgun (WGS) entry which is preliminary data.</text>
</comment>
<evidence type="ECO:0000313" key="2">
    <source>
        <dbReference type="EMBL" id="MBB6348766.1"/>
    </source>
</evidence>
<accession>A0A7X0C6X8</accession>
<dbReference type="SMART" id="SM00530">
    <property type="entry name" value="HTH_XRE"/>
    <property type="match status" value="1"/>
</dbReference>
<dbReference type="InterPro" id="IPR001387">
    <property type="entry name" value="Cro/C1-type_HTH"/>
</dbReference>
<proteinExistence type="predicted"/>
<dbReference type="GO" id="GO:0003677">
    <property type="term" value="F:DNA binding"/>
    <property type="evidence" value="ECO:0007669"/>
    <property type="project" value="InterPro"/>
</dbReference>
<dbReference type="Pfam" id="PF13560">
    <property type="entry name" value="HTH_31"/>
    <property type="match status" value="1"/>
</dbReference>
<protein>
    <submittedName>
        <fullName evidence="2">Transcriptional regulator with XRE-family HTH domain</fullName>
    </submittedName>
</protein>
<evidence type="ECO:0000313" key="3">
    <source>
        <dbReference type="Proteomes" id="UP000583800"/>
    </source>
</evidence>
<dbReference type="RefSeq" id="WP_185086455.1">
    <property type="nucleotide sequence ID" value="NZ_JACHJB010000002.1"/>
</dbReference>
<organism evidence="2 3">
    <name type="scientific">Nonomuraea muscovyensis</name>
    <dbReference type="NCBI Taxonomy" id="1124761"/>
    <lineage>
        <taxon>Bacteria</taxon>
        <taxon>Bacillati</taxon>
        <taxon>Actinomycetota</taxon>
        <taxon>Actinomycetes</taxon>
        <taxon>Streptosporangiales</taxon>
        <taxon>Streptosporangiaceae</taxon>
        <taxon>Nonomuraea</taxon>
    </lineage>
</organism>
<sequence>MATSPSSSAQQARLAVGKRLREILRDSGLTARALALAAGWDESKCSRLVNGRTLPSDDDIRAWCRICGAEEEIPDLIAASRDADSMYVEWKRLQRSGMKRLQETRVSLYEETRLFRFYCSQFMPWPLQTPGYMRAVLTAFAEFHDAPRDIEEAVTTRAARNRLLYEGDHRFAILMEESVLHDRVADDEVMAGQLGQLLEGMSLPSISLGIIPSGVPRKLWTMETFSIYDDKRVFVELLSAGVTVTQPREIALYIKGFTELASSAVYGNQARALITGALAALG</sequence>
<dbReference type="SUPFAM" id="SSF47413">
    <property type="entry name" value="lambda repressor-like DNA-binding domains"/>
    <property type="match status" value="1"/>
</dbReference>
<name>A0A7X0C6X8_9ACTN</name>
<evidence type="ECO:0000259" key="1">
    <source>
        <dbReference type="SMART" id="SM00530"/>
    </source>
</evidence>